<sequence length="451" mass="52420">MDVSSNKNQKLKLNLKLFLQIAFPLILLTLIPLQLAKNIYFKRSPTTTPASSSSTPKIYINNEVEEATHPPAPPKHGSLPPTTRKCDIFSGEWVPNPEAPYYTNTTCWAIHEHQNCMKYGRPDSEFMKWKWKPDGCELPIFNPRQFFEIVRGKSLAFIGDSVARNQMQSLICLLSRVEYPYDVSYTKDEHYKRWHYNNYNFTVAMFTSTFLVKAQENDPNGPNGTGMFGLFLDEPDETWTTKIDEFDYIILSAGHWFFRPMMYYEKGSLMGCRFCQIPNVKDYTMAYGYQKAFNTAFRAILERESFKGVVYLRTFAPSHFEGGEWNKGGNCLRQKPYKSSEINLEGIDLDLYMAQLGEFKKAQKLGRQRGLGFRLIDMTQPILMRPDGHPSKYGHWPNENVTLYNDCVHWCLPGPIDNWNDFLLEMIRSEGVRSKEDMVLHSKERKLKSRR</sequence>
<comment type="subcellular location">
    <subcellularLocation>
        <location evidence="1">Membrane</location>
        <topology evidence="1">Single-pass membrane protein</topology>
    </subcellularLocation>
</comment>
<dbReference type="GO" id="GO:0016020">
    <property type="term" value="C:membrane"/>
    <property type="evidence" value="ECO:0007669"/>
    <property type="project" value="UniProtKB-SubCell"/>
</dbReference>
<dbReference type="InterPro" id="IPR026057">
    <property type="entry name" value="TBL_C"/>
</dbReference>
<evidence type="ECO:0000259" key="7">
    <source>
        <dbReference type="Pfam" id="PF13839"/>
    </source>
</evidence>
<evidence type="ECO:0000256" key="6">
    <source>
        <dbReference type="ARBA" id="ARBA00023136"/>
    </source>
</evidence>
<dbReference type="GO" id="GO:0016413">
    <property type="term" value="F:O-acetyltransferase activity"/>
    <property type="evidence" value="ECO:0000318"/>
    <property type="project" value="GO_Central"/>
</dbReference>
<dbReference type="Proteomes" id="UP000813463">
    <property type="component" value="Chromosome 1"/>
</dbReference>
<keyword evidence="3" id="KW-0812">Transmembrane</keyword>
<dbReference type="GeneID" id="110786845"/>
<proteinExistence type="inferred from homology"/>
<keyword evidence="9" id="KW-1185">Reference proteome</keyword>
<comment type="similarity">
    <text evidence="2">Belongs to the PC-esterase family. TBL subfamily.</text>
</comment>
<dbReference type="KEGG" id="soe:110786845"/>
<evidence type="ECO:0000313" key="10">
    <source>
        <dbReference type="RefSeq" id="XP_021847113.1"/>
    </source>
</evidence>
<dbReference type="InterPro" id="IPR029962">
    <property type="entry name" value="TBL"/>
</dbReference>
<dbReference type="PANTHER" id="PTHR32285:SF48">
    <property type="entry name" value="PROTEIN TRICHOME BIREFRINGENCE-LIKE 19"/>
    <property type="match status" value="1"/>
</dbReference>
<keyword evidence="4" id="KW-0735">Signal-anchor</keyword>
<dbReference type="RefSeq" id="XP_021847113.1">
    <property type="nucleotide sequence ID" value="XM_021991421.2"/>
</dbReference>
<dbReference type="AlphaFoldDB" id="A0A9R0IDN9"/>
<dbReference type="PANTHER" id="PTHR32285">
    <property type="entry name" value="PROTEIN TRICHOME BIREFRINGENCE-LIKE 9-RELATED"/>
    <property type="match status" value="1"/>
</dbReference>
<protein>
    <submittedName>
        <fullName evidence="10">Protein trichome birefringence-like 19</fullName>
    </submittedName>
</protein>
<evidence type="ECO:0000256" key="3">
    <source>
        <dbReference type="ARBA" id="ARBA00022692"/>
    </source>
</evidence>
<evidence type="ECO:0000256" key="4">
    <source>
        <dbReference type="ARBA" id="ARBA00022968"/>
    </source>
</evidence>
<feature type="domain" description="Trichome birefringence-like C-terminal" evidence="7">
    <location>
        <begin position="138"/>
        <end position="426"/>
    </location>
</feature>
<evidence type="ECO:0000256" key="5">
    <source>
        <dbReference type="ARBA" id="ARBA00022989"/>
    </source>
</evidence>
<organism evidence="9 10">
    <name type="scientific">Spinacia oleracea</name>
    <name type="common">Spinach</name>
    <dbReference type="NCBI Taxonomy" id="3562"/>
    <lineage>
        <taxon>Eukaryota</taxon>
        <taxon>Viridiplantae</taxon>
        <taxon>Streptophyta</taxon>
        <taxon>Embryophyta</taxon>
        <taxon>Tracheophyta</taxon>
        <taxon>Spermatophyta</taxon>
        <taxon>Magnoliopsida</taxon>
        <taxon>eudicotyledons</taxon>
        <taxon>Gunneridae</taxon>
        <taxon>Pentapetalae</taxon>
        <taxon>Caryophyllales</taxon>
        <taxon>Chenopodiaceae</taxon>
        <taxon>Chenopodioideae</taxon>
        <taxon>Anserineae</taxon>
        <taxon>Spinacia</taxon>
    </lineage>
</organism>
<gene>
    <name evidence="10" type="primary">LOC110786845</name>
</gene>
<evidence type="ECO:0000259" key="8">
    <source>
        <dbReference type="Pfam" id="PF14416"/>
    </source>
</evidence>
<accession>A0A9R0IDN9</accession>
<evidence type="ECO:0000256" key="1">
    <source>
        <dbReference type="ARBA" id="ARBA00004167"/>
    </source>
</evidence>
<name>A0A9R0IDN9_SPIOL</name>
<dbReference type="Pfam" id="PF14416">
    <property type="entry name" value="PMR5N"/>
    <property type="match status" value="1"/>
</dbReference>
<dbReference type="InterPro" id="IPR025846">
    <property type="entry name" value="TBL_N"/>
</dbReference>
<keyword evidence="6" id="KW-0472">Membrane</keyword>
<dbReference type="GO" id="GO:0005794">
    <property type="term" value="C:Golgi apparatus"/>
    <property type="evidence" value="ECO:0000318"/>
    <property type="project" value="GO_Central"/>
</dbReference>
<evidence type="ECO:0000256" key="2">
    <source>
        <dbReference type="ARBA" id="ARBA00007727"/>
    </source>
</evidence>
<dbReference type="Pfam" id="PF13839">
    <property type="entry name" value="PC-Esterase"/>
    <property type="match status" value="1"/>
</dbReference>
<feature type="domain" description="Trichome birefringence-like N-terminal" evidence="8">
    <location>
        <begin position="85"/>
        <end position="137"/>
    </location>
</feature>
<keyword evidence="5" id="KW-1133">Transmembrane helix</keyword>
<reference evidence="10" key="2">
    <citation type="submission" date="2025-08" db="UniProtKB">
        <authorList>
            <consortium name="RefSeq"/>
        </authorList>
    </citation>
    <scope>IDENTIFICATION</scope>
    <source>
        <tissue evidence="10">Leaf</tissue>
    </source>
</reference>
<reference evidence="9" key="1">
    <citation type="journal article" date="2021" name="Nat. Commun.">
        <title>Genomic analyses provide insights into spinach domestication and the genetic basis of agronomic traits.</title>
        <authorList>
            <person name="Cai X."/>
            <person name="Sun X."/>
            <person name="Xu C."/>
            <person name="Sun H."/>
            <person name="Wang X."/>
            <person name="Ge C."/>
            <person name="Zhang Z."/>
            <person name="Wang Q."/>
            <person name="Fei Z."/>
            <person name="Jiao C."/>
            <person name="Wang Q."/>
        </authorList>
    </citation>
    <scope>NUCLEOTIDE SEQUENCE [LARGE SCALE GENOMIC DNA]</scope>
    <source>
        <strain evidence="9">cv. Varoflay</strain>
    </source>
</reference>
<evidence type="ECO:0000313" key="9">
    <source>
        <dbReference type="Proteomes" id="UP000813463"/>
    </source>
</evidence>
<dbReference type="OrthoDB" id="630188at2759"/>